<accession>A0A8I1LBW4</accession>
<dbReference type="SUPFAM" id="SSF51726">
    <property type="entry name" value="UROD/MetE-like"/>
    <property type="match status" value="1"/>
</dbReference>
<sequence>MDAFGLGPMPGYSMSEAADIVMGETGGLPHLPQLPDRGIHAGAIGRTAGLLEAVSIDRGPRSWVLRDRPQLISHRIGDQMSRDLDEIQEVWGESVPRVKVQAVGPWSLAAAVELGNGHRAITDSGAFRDLCGALLAGIQEHTAQVAQRFGAEVRVQLDEPLLADVLSGTLPGTTDFDTIRAVPADQVNATLAEFGADYFRLREPLWEVAAKTVLLDFAGLASPEHLDGLGQWIDGGARVGLGVAGHDARTEAIAIAQLFDRMGLSRERIPGQVDIFPWPVEKAAHSYSFAAEVAGILIRDAGDL</sequence>
<dbReference type="InterPro" id="IPR038071">
    <property type="entry name" value="UROD/MetE-like_sf"/>
</dbReference>
<evidence type="ECO:0000313" key="1">
    <source>
        <dbReference type="EMBL" id="MBK3427059.1"/>
    </source>
</evidence>
<proteinExistence type="predicted"/>
<reference evidence="1 2" key="1">
    <citation type="submission" date="2020-12" db="EMBL/GenBank/DDBJ databases">
        <title>Draft genome sequence of the commensal strain Corynebacterium tuberculostearicum MFP09/CIP 102622 isolated from human skin.</title>
        <authorList>
            <person name="Boukerb A.M."/>
            <person name="Janvier X."/>
            <person name="Feuilloley M.G.J."/>
            <person name="Groboillot A."/>
        </authorList>
    </citation>
    <scope>NUCLEOTIDE SEQUENCE [LARGE SCALE GENOMIC DNA]</scope>
    <source>
        <strain evidence="1 2">CIP 102622</strain>
    </source>
</reference>
<gene>
    <name evidence="1" type="ORF">JDP02_00805</name>
</gene>
<dbReference type="RefSeq" id="WP_200435206.1">
    <property type="nucleotide sequence ID" value="NZ_JAEHFL010000001.1"/>
</dbReference>
<keyword evidence="2" id="KW-1185">Reference proteome</keyword>
<dbReference type="Proteomes" id="UP000603369">
    <property type="component" value="Unassembled WGS sequence"/>
</dbReference>
<evidence type="ECO:0000313" key="2">
    <source>
        <dbReference type="Proteomes" id="UP000603369"/>
    </source>
</evidence>
<name>A0A8I1LBW4_9CORY</name>
<dbReference type="EMBL" id="JAEHFL010000001">
    <property type="protein sequence ID" value="MBK3427059.1"/>
    <property type="molecule type" value="Genomic_DNA"/>
</dbReference>
<protein>
    <submittedName>
        <fullName evidence="1">Methionine synthase</fullName>
    </submittedName>
</protein>
<dbReference type="AlphaFoldDB" id="A0A8I1LBW4"/>
<dbReference type="Gene3D" id="3.20.20.210">
    <property type="match status" value="1"/>
</dbReference>
<organism evidence="1 2">
    <name type="scientific">Corynebacterium tuberculostearicum</name>
    <dbReference type="NCBI Taxonomy" id="38304"/>
    <lineage>
        <taxon>Bacteria</taxon>
        <taxon>Bacillati</taxon>
        <taxon>Actinomycetota</taxon>
        <taxon>Actinomycetes</taxon>
        <taxon>Mycobacteriales</taxon>
        <taxon>Corynebacteriaceae</taxon>
        <taxon>Corynebacterium</taxon>
    </lineage>
</organism>
<comment type="caution">
    <text evidence="1">The sequence shown here is derived from an EMBL/GenBank/DDBJ whole genome shotgun (WGS) entry which is preliminary data.</text>
</comment>